<dbReference type="PANTHER" id="PTHR23235">
    <property type="entry name" value="KRUEPPEL-LIKE TRANSCRIPTION FACTOR"/>
    <property type="match status" value="1"/>
</dbReference>
<sequence length="255" mass="29246">MFYFHLLRHHEHLHEQQQQQQQKFSYKPSSSPKIPKPASITSTTTSSPILITNSNLPSPLLLESPPHTSILPPVPSSQLPDTSSSTNNFITMQQSDPVRKSAFQPYKFIKSAQSNHSTSGFAENNFMLPPSTGELLVPHNGADAEQLELFLSNVGKLNNGHYCYFCKKVYTRKYGLKIHIRTHRGYKPVKCKFCSRPFGDPSNVNKNMRLHKGDTPYRCHLCGKVRFRTTYQIASRSKWRYFRRLFGSRDQSVLE</sequence>
<dbReference type="InterPro" id="IPR013087">
    <property type="entry name" value="Znf_C2H2_type"/>
</dbReference>
<proteinExistence type="predicted"/>
<evidence type="ECO:0000256" key="3">
    <source>
        <dbReference type="ARBA" id="ARBA00022833"/>
    </source>
</evidence>
<feature type="region of interest" description="Disordered" evidence="5">
    <location>
        <begin position="12"/>
        <end position="48"/>
    </location>
</feature>
<feature type="domain" description="C2H2-type" evidence="6">
    <location>
        <begin position="189"/>
        <end position="216"/>
    </location>
</feature>
<dbReference type="PANTHER" id="PTHR23235:SF120">
    <property type="entry name" value="KRUPPEL-LIKE FACTOR 15"/>
    <property type="match status" value="1"/>
</dbReference>
<reference evidence="7" key="1">
    <citation type="journal article" date="2023" name="bioRxiv">
        <title>Scaffold-level genome assemblies of two parasitoid biocontrol wasps reveal the parthenogenesis mechanism and an associated novel virus.</title>
        <authorList>
            <person name="Inwood S."/>
            <person name="Skelly J."/>
            <person name="Guhlin J."/>
            <person name="Harrop T."/>
            <person name="Goldson S."/>
            <person name="Dearden P."/>
        </authorList>
    </citation>
    <scope>NUCLEOTIDE SEQUENCE</scope>
    <source>
        <strain evidence="7">Lincoln</strain>
        <tissue evidence="7">Whole body</tissue>
    </source>
</reference>
<keyword evidence="2 4" id="KW-0863">Zinc-finger</keyword>
<keyword evidence="8" id="KW-1185">Reference proteome</keyword>
<dbReference type="SMART" id="SM00355">
    <property type="entry name" value="ZnF_C2H2"/>
    <property type="match status" value="2"/>
</dbReference>
<accession>A0AA39FS95</accession>
<name>A0AA39FS95_MICHY</name>
<dbReference type="GO" id="GO:0000981">
    <property type="term" value="F:DNA-binding transcription factor activity, RNA polymerase II-specific"/>
    <property type="evidence" value="ECO:0007669"/>
    <property type="project" value="TreeGrafter"/>
</dbReference>
<evidence type="ECO:0000256" key="2">
    <source>
        <dbReference type="ARBA" id="ARBA00022771"/>
    </source>
</evidence>
<feature type="domain" description="C2H2-type" evidence="6">
    <location>
        <begin position="161"/>
        <end position="188"/>
    </location>
</feature>
<dbReference type="Gene3D" id="3.30.160.60">
    <property type="entry name" value="Classic Zinc Finger"/>
    <property type="match status" value="2"/>
</dbReference>
<dbReference type="SUPFAM" id="SSF57667">
    <property type="entry name" value="beta-beta-alpha zinc fingers"/>
    <property type="match status" value="1"/>
</dbReference>
<evidence type="ECO:0000256" key="5">
    <source>
        <dbReference type="SAM" id="MobiDB-lite"/>
    </source>
</evidence>
<keyword evidence="1" id="KW-0479">Metal-binding</keyword>
<dbReference type="Proteomes" id="UP001168972">
    <property type="component" value="Unassembled WGS sequence"/>
</dbReference>
<evidence type="ECO:0000259" key="6">
    <source>
        <dbReference type="PROSITE" id="PS50157"/>
    </source>
</evidence>
<evidence type="ECO:0000313" key="8">
    <source>
        <dbReference type="Proteomes" id="UP001168972"/>
    </source>
</evidence>
<keyword evidence="3" id="KW-0862">Zinc</keyword>
<dbReference type="InterPro" id="IPR036236">
    <property type="entry name" value="Znf_C2H2_sf"/>
</dbReference>
<reference evidence="7" key="2">
    <citation type="submission" date="2023-03" db="EMBL/GenBank/DDBJ databases">
        <authorList>
            <person name="Inwood S.N."/>
            <person name="Skelly J.G."/>
            <person name="Guhlin J."/>
            <person name="Harrop T.W.R."/>
            <person name="Goldson S.G."/>
            <person name="Dearden P.K."/>
        </authorList>
    </citation>
    <scope>NUCLEOTIDE SEQUENCE</scope>
    <source>
        <strain evidence="7">Lincoln</strain>
        <tissue evidence="7">Whole body</tissue>
    </source>
</reference>
<dbReference type="EMBL" id="JAQQBR010000006">
    <property type="protein sequence ID" value="KAK0174439.1"/>
    <property type="molecule type" value="Genomic_DNA"/>
</dbReference>
<dbReference type="AlphaFoldDB" id="A0AA39FS95"/>
<dbReference type="GO" id="GO:0000978">
    <property type="term" value="F:RNA polymerase II cis-regulatory region sequence-specific DNA binding"/>
    <property type="evidence" value="ECO:0007669"/>
    <property type="project" value="TreeGrafter"/>
</dbReference>
<evidence type="ECO:0000256" key="1">
    <source>
        <dbReference type="ARBA" id="ARBA00022723"/>
    </source>
</evidence>
<dbReference type="GO" id="GO:0008270">
    <property type="term" value="F:zinc ion binding"/>
    <property type="evidence" value="ECO:0007669"/>
    <property type="project" value="UniProtKB-KW"/>
</dbReference>
<evidence type="ECO:0000313" key="7">
    <source>
        <dbReference type="EMBL" id="KAK0174439.1"/>
    </source>
</evidence>
<comment type="caution">
    <text evidence="7">The sequence shown here is derived from an EMBL/GenBank/DDBJ whole genome shotgun (WGS) entry which is preliminary data.</text>
</comment>
<dbReference type="PROSITE" id="PS50157">
    <property type="entry name" value="ZINC_FINGER_C2H2_2"/>
    <property type="match status" value="2"/>
</dbReference>
<protein>
    <recommendedName>
        <fullName evidence="6">C2H2-type domain-containing protein</fullName>
    </recommendedName>
</protein>
<dbReference type="PROSITE" id="PS00028">
    <property type="entry name" value="ZINC_FINGER_C2H2_1"/>
    <property type="match status" value="1"/>
</dbReference>
<organism evidence="7 8">
    <name type="scientific">Microctonus hyperodae</name>
    <name type="common">Parasitoid wasp</name>
    <dbReference type="NCBI Taxonomy" id="165561"/>
    <lineage>
        <taxon>Eukaryota</taxon>
        <taxon>Metazoa</taxon>
        <taxon>Ecdysozoa</taxon>
        <taxon>Arthropoda</taxon>
        <taxon>Hexapoda</taxon>
        <taxon>Insecta</taxon>
        <taxon>Pterygota</taxon>
        <taxon>Neoptera</taxon>
        <taxon>Endopterygota</taxon>
        <taxon>Hymenoptera</taxon>
        <taxon>Apocrita</taxon>
        <taxon>Ichneumonoidea</taxon>
        <taxon>Braconidae</taxon>
        <taxon>Euphorinae</taxon>
        <taxon>Microctonus</taxon>
    </lineage>
</organism>
<evidence type="ECO:0000256" key="4">
    <source>
        <dbReference type="PROSITE-ProRule" id="PRU00042"/>
    </source>
</evidence>
<feature type="compositionally biased region" description="Low complexity" evidence="5">
    <location>
        <begin position="16"/>
        <end position="48"/>
    </location>
</feature>
<gene>
    <name evidence="7" type="ORF">PV327_010208</name>
</gene>